<reference evidence="1 2" key="1">
    <citation type="submission" date="2023-12" db="EMBL/GenBank/DDBJ databases">
        <title>Genome sequencing and assembly of bacterial species from a model synthetic community.</title>
        <authorList>
            <person name="Hogle S.L."/>
        </authorList>
    </citation>
    <scope>NUCLEOTIDE SEQUENCE [LARGE SCALE GENOMIC DNA]</scope>
    <source>
        <strain evidence="1 2">HAMBI_3031</strain>
    </source>
</reference>
<organism evidence="1 2">
    <name type="scientific">Niabella yanshanensis</name>
    <dbReference type="NCBI Taxonomy" id="577386"/>
    <lineage>
        <taxon>Bacteria</taxon>
        <taxon>Pseudomonadati</taxon>
        <taxon>Bacteroidota</taxon>
        <taxon>Chitinophagia</taxon>
        <taxon>Chitinophagales</taxon>
        <taxon>Chitinophagaceae</taxon>
        <taxon>Niabella</taxon>
    </lineage>
</organism>
<dbReference type="Gene3D" id="3.30.420.40">
    <property type="match status" value="2"/>
</dbReference>
<name>A0ABZ0W8X1_9BACT</name>
<dbReference type="RefSeq" id="WP_114791194.1">
    <property type="nucleotide sequence ID" value="NZ_CP139960.1"/>
</dbReference>
<gene>
    <name evidence="1" type="ORF">U0035_22455</name>
</gene>
<keyword evidence="2" id="KW-1185">Reference proteome</keyword>
<dbReference type="PANTHER" id="PTHR18964">
    <property type="entry name" value="ROK (REPRESSOR, ORF, KINASE) FAMILY"/>
    <property type="match status" value="1"/>
</dbReference>
<evidence type="ECO:0000313" key="1">
    <source>
        <dbReference type="EMBL" id="WQD38440.1"/>
    </source>
</evidence>
<dbReference type="InterPro" id="IPR043129">
    <property type="entry name" value="ATPase_NBD"/>
</dbReference>
<dbReference type="InterPro" id="IPR000600">
    <property type="entry name" value="ROK"/>
</dbReference>
<evidence type="ECO:0000313" key="2">
    <source>
        <dbReference type="Proteomes" id="UP001325680"/>
    </source>
</evidence>
<dbReference type="Pfam" id="PF00480">
    <property type="entry name" value="ROK"/>
    <property type="match status" value="1"/>
</dbReference>
<dbReference type="SUPFAM" id="SSF53067">
    <property type="entry name" value="Actin-like ATPase domain"/>
    <property type="match status" value="1"/>
</dbReference>
<sequence length="230" mass="25099">MAAITLSIDIGGSKIKACTLSKSGKILQEYTKVPTPQSANPKNVLATIKELVQTFKYDRVSAGFPGYVRDGIVHTAPNLGTGYWAGINLAEELMVTLGKPARVVNDADLLGLGCVSGKGFEMMTTLGTGFGTAFYLEGKVLPHLEVAHHPIHKGQDYDAFIGEAAYNEIGKKKWNKRMQYVLSVTKTVFNYDRLYIGGGLSRKLDFKLDDNIILVNNIDGIDGGVKLWEQ</sequence>
<dbReference type="Proteomes" id="UP001325680">
    <property type="component" value="Chromosome"/>
</dbReference>
<protein>
    <submittedName>
        <fullName evidence="1">ROK family protein</fullName>
    </submittedName>
</protein>
<proteinExistence type="predicted"/>
<accession>A0ABZ0W8X1</accession>
<dbReference type="EMBL" id="CP139960">
    <property type="protein sequence ID" value="WQD38440.1"/>
    <property type="molecule type" value="Genomic_DNA"/>
</dbReference>